<dbReference type="AlphaFoldDB" id="A0A2N9LRE6"/>
<dbReference type="SUPFAM" id="SSF54768">
    <property type="entry name" value="dsRNA-binding domain-like"/>
    <property type="match status" value="1"/>
</dbReference>
<evidence type="ECO:0000256" key="4">
    <source>
        <dbReference type="ARBA" id="ARBA00022884"/>
    </source>
</evidence>
<dbReference type="FunFam" id="3.30.160.20:FF:000001">
    <property type="entry name" value="30S ribosomal protein S5"/>
    <property type="match status" value="1"/>
</dbReference>
<dbReference type="GO" id="GO:0006412">
    <property type="term" value="P:translation"/>
    <property type="evidence" value="ECO:0007669"/>
    <property type="project" value="UniProtKB-UniRule"/>
</dbReference>
<dbReference type="InterPro" id="IPR014721">
    <property type="entry name" value="Ribsml_uS5_D2-typ_fold_subgr"/>
</dbReference>
<dbReference type="HAMAP" id="MF_01307_B">
    <property type="entry name" value="Ribosomal_uS5_B"/>
    <property type="match status" value="1"/>
</dbReference>
<keyword evidence="5 8" id="KW-0689">Ribosomal protein</keyword>
<evidence type="ECO:0000256" key="5">
    <source>
        <dbReference type="ARBA" id="ARBA00022980"/>
    </source>
</evidence>
<dbReference type="Gene3D" id="3.30.160.20">
    <property type="match status" value="1"/>
</dbReference>
<dbReference type="PROSITE" id="PS00585">
    <property type="entry name" value="RIBOSOMAL_S5"/>
    <property type="match status" value="1"/>
</dbReference>
<dbReference type="OrthoDB" id="9809045at2"/>
<dbReference type="PANTHER" id="PTHR48277">
    <property type="entry name" value="MITOCHONDRIAL RIBOSOMAL PROTEIN S5"/>
    <property type="match status" value="1"/>
</dbReference>
<dbReference type="GO" id="GO:0042254">
    <property type="term" value="P:ribosome biogenesis"/>
    <property type="evidence" value="ECO:0007669"/>
    <property type="project" value="UniProtKB-ARBA"/>
</dbReference>
<dbReference type="InterPro" id="IPR013810">
    <property type="entry name" value="Ribosomal_uS5_N"/>
</dbReference>
<keyword evidence="3 8" id="KW-0699">rRNA-binding</keyword>
<proteinExistence type="inferred from homology"/>
<dbReference type="GO" id="GO:0005737">
    <property type="term" value="C:cytoplasm"/>
    <property type="evidence" value="ECO:0007669"/>
    <property type="project" value="UniProtKB-ARBA"/>
</dbReference>
<dbReference type="InterPro" id="IPR005324">
    <property type="entry name" value="Ribosomal_uS5_C"/>
</dbReference>
<keyword evidence="4 8" id="KW-0694">RNA-binding</keyword>
<dbReference type="PANTHER" id="PTHR48277:SF1">
    <property type="entry name" value="MITOCHONDRIAL RIBOSOMAL PROTEIN S5"/>
    <property type="match status" value="1"/>
</dbReference>
<organism evidence="11 12">
    <name type="scientific">Candidatus Sulfuritelmatomonas gaucii</name>
    <dbReference type="NCBI Taxonomy" id="2043161"/>
    <lineage>
        <taxon>Bacteria</taxon>
        <taxon>Pseudomonadati</taxon>
        <taxon>Acidobacteriota</taxon>
        <taxon>Terriglobia</taxon>
        <taxon>Terriglobales</taxon>
        <taxon>Acidobacteriaceae</taxon>
        <taxon>Candidatus Sulfuritelmatomonas</taxon>
    </lineage>
</organism>
<dbReference type="Pfam" id="PF03719">
    <property type="entry name" value="Ribosomal_S5_C"/>
    <property type="match status" value="1"/>
</dbReference>
<dbReference type="InterPro" id="IPR020568">
    <property type="entry name" value="Ribosomal_Su5_D2-typ_SF"/>
</dbReference>
<dbReference type="Proteomes" id="UP000239735">
    <property type="component" value="Unassembled WGS sequence"/>
</dbReference>
<evidence type="ECO:0000256" key="7">
    <source>
        <dbReference type="ARBA" id="ARBA00035255"/>
    </source>
</evidence>
<feature type="domain" description="S5 DRBM" evidence="10">
    <location>
        <begin position="15"/>
        <end position="79"/>
    </location>
</feature>
<dbReference type="NCBIfam" id="TIGR01021">
    <property type="entry name" value="rpsE_bact"/>
    <property type="match status" value="1"/>
</dbReference>
<evidence type="ECO:0000256" key="9">
    <source>
        <dbReference type="RuleBase" id="RU003823"/>
    </source>
</evidence>
<dbReference type="GO" id="GO:0003735">
    <property type="term" value="F:structural constituent of ribosome"/>
    <property type="evidence" value="ECO:0007669"/>
    <property type="project" value="UniProtKB-UniRule"/>
</dbReference>
<reference evidence="12" key="1">
    <citation type="submission" date="2018-02" db="EMBL/GenBank/DDBJ databases">
        <authorList>
            <person name="Hausmann B."/>
        </authorList>
    </citation>
    <scope>NUCLEOTIDE SEQUENCE [LARGE SCALE GENOMIC DNA]</scope>
    <source>
        <strain evidence="12">Peat soil MAG SbA5</strain>
    </source>
</reference>
<keyword evidence="6 8" id="KW-0687">Ribonucleoprotein</keyword>
<dbReference type="SUPFAM" id="SSF54211">
    <property type="entry name" value="Ribosomal protein S5 domain 2-like"/>
    <property type="match status" value="1"/>
</dbReference>
<comment type="subunit">
    <text evidence="8">Part of the 30S ribosomal subunit. Contacts proteins S4 and S8.</text>
</comment>
<evidence type="ECO:0000256" key="3">
    <source>
        <dbReference type="ARBA" id="ARBA00022730"/>
    </source>
</evidence>
<gene>
    <name evidence="8 11" type="primary">rpsE</name>
    <name evidence="11" type="ORF">SBA5_510012</name>
</gene>
<comment type="function">
    <text evidence="1 8">Located at the back of the 30S subunit body where it stabilizes the conformation of the head with respect to the body.</text>
</comment>
<dbReference type="Pfam" id="PF00333">
    <property type="entry name" value="Ribosomal_S5"/>
    <property type="match status" value="1"/>
</dbReference>
<comment type="function">
    <text evidence="8">With S4 and S12 plays an important role in translational accuracy.</text>
</comment>
<dbReference type="InterPro" id="IPR005712">
    <property type="entry name" value="Ribosomal_uS5_bac-type"/>
</dbReference>
<comment type="similarity">
    <text evidence="2 8 9">Belongs to the universal ribosomal protein uS5 family.</text>
</comment>
<dbReference type="GO" id="GO:0015935">
    <property type="term" value="C:small ribosomal subunit"/>
    <property type="evidence" value="ECO:0007669"/>
    <property type="project" value="InterPro"/>
</dbReference>
<evidence type="ECO:0000256" key="1">
    <source>
        <dbReference type="ARBA" id="ARBA00003093"/>
    </source>
</evidence>
<dbReference type="PROSITE" id="PS50881">
    <property type="entry name" value="S5_DSRBD"/>
    <property type="match status" value="1"/>
</dbReference>
<evidence type="ECO:0000256" key="2">
    <source>
        <dbReference type="ARBA" id="ARBA00008945"/>
    </source>
</evidence>
<evidence type="ECO:0000259" key="10">
    <source>
        <dbReference type="PROSITE" id="PS50881"/>
    </source>
</evidence>
<evidence type="ECO:0000256" key="8">
    <source>
        <dbReference type="HAMAP-Rule" id="MF_01307"/>
    </source>
</evidence>
<accession>A0A2N9LRE6</accession>
<dbReference type="InterPro" id="IPR000851">
    <property type="entry name" value="Ribosomal_uS5"/>
</dbReference>
<comment type="domain">
    <text evidence="8">The N-terminal domain interacts with the head of the 30S subunit; the C-terminal domain interacts with the body and contacts protein S4. The interaction surface between S4 and S5 is involved in control of translational fidelity.</text>
</comment>
<evidence type="ECO:0000256" key="6">
    <source>
        <dbReference type="ARBA" id="ARBA00023274"/>
    </source>
</evidence>
<dbReference type="FunFam" id="3.30.230.10:FF:000002">
    <property type="entry name" value="30S ribosomal protein S5"/>
    <property type="match status" value="1"/>
</dbReference>
<dbReference type="EMBL" id="OKRB01000110">
    <property type="protein sequence ID" value="SPE25830.1"/>
    <property type="molecule type" value="Genomic_DNA"/>
</dbReference>
<evidence type="ECO:0000313" key="11">
    <source>
        <dbReference type="EMBL" id="SPE25830.1"/>
    </source>
</evidence>
<dbReference type="InterPro" id="IPR018192">
    <property type="entry name" value="Ribosomal_uS5_N_CS"/>
</dbReference>
<sequence length="169" mass="17786">MTTLTKKLDANQYNLKDQVVAINRVTKVVKGGKNMSFAALVVVGDAASGVVGYGSGKAKEVPQAIRKGIESAKKNLVKVHLTETTIPHQVLGRYGSGQVLLKPAPEGTGVIAGGAVRAVMTSAGVQNVLTKSLGSPNPHNVIKATFDALTQLRDKRDVATMRGKQVEEL</sequence>
<evidence type="ECO:0000313" key="12">
    <source>
        <dbReference type="Proteomes" id="UP000239735"/>
    </source>
</evidence>
<protein>
    <recommendedName>
        <fullName evidence="7 8">Small ribosomal subunit protein uS5</fullName>
    </recommendedName>
</protein>
<name>A0A2N9LRE6_9BACT</name>
<dbReference type="GO" id="GO:0019843">
    <property type="term" value="F:rRNA binding"/>
    <property type="evidence" value="ECO:0007669"/>
    <property type="project" value="UniProtKB-UniRule"/>
</dbReference>
<dbReference type="Gene3D" id="3.30.230.10">
    <property type="match status" value="1"/>
</dbReference>